<keyword evidence="11" id="KW-1185">Reference proteome</keyword>
<dbReference type="InterPro" id="IPR001263">
    <property type="entry name" value="PI3K_accessory_dom"/>
</dbReference>
<dbReference type="OrthoDB" id="67688at2759"/>
<sequence length="669" mass="76622">MRDFQLSQPVSEPSQVCPVPGWCNQSVQLASLTLIQQTKEDLLEPSNNRRSSAHVTSQSLGSAMNPENALELLGPGYSNPLVRKYAVFRLKQADDEELELYLLQLVQALRYENLETIKEGLHIQLMEFYDKTFASNFNEEEEEEEDPMEQMDLIRCHSCPHLFGKAFEQRTQKPKQRFKSGPEVLFYDPSLERLLRFNSTNHMFHGTHQTWRETFPSGKYEGLPVPVDLRTDLSTFLIDRCCGNFKLANYLYWYLMVECESIGTDINIQEMFLIVLKRFLMRMEHTCPEWNEDFQQLQRQYHFVQRLTDVVTLVQQDPSSRPKKEQLLKEQLVAPRKDIGFSFADFDPIPLPIKPDKIVDGILPGKTEIYKSAMLPSKFVFRQSDQQGYVKVIFKVGNDLRQDQFALQMIDLFNKLFLSSGLDLHITPYKVLATSTNSGFVEYIESQSVANIISENGSILKYFQRISANRSAFKAIISTFARSCAAYCVMTYILAVGDRHLDNLLITPSGALFHVDFAFIFGRDPKPLPPPMKLTKEMIEAMGGSNSATFHQFRRYCHTAYLVSRRNSELILSLLSLMSSSSIPSLVPGSLNNKSEVCRQSQPRARRPMGHHHNQTETQATVIVRDRLKLDLSEPDAVKHIDHLLHLSSSAVVATFVERLHKLAQSMRA</sequence>
<dbReference type="InterPro" id="IPR018936">
    <property type="entry name" value="PI3/4_kinase_CS"/>
</dbReference>
<evidence type="ECO:0000256" key="7">
    <source>
        <dbReference type="PIRNR" id="PIRNR000587"/>
    </source>
</evidence>
<dbReference type="SMART" id="SM00146">
    <property type="entry name" value="PI3Kc"/>
    <property type="match status" value="1"/>
</dbReference>
<dbReference type="InterPro" id="IPR016024">
    <property type="entry name" value="ARM-type_fold"/>
</dbReference>
<evidence type="ECO:0000313" key="11">
    <source>
        <dbReference type="Proteomes" id="UP000318571"/>
    </source>
</evidence>
<dbReference type="InterPro" id="IPR015433">
    <property type="entry name" value="PI3/4_kinase"/>
</dbReference>
<dbReference type="Pfam" id="PF00454">
    <property type="entry name" value="PI3_PI4_kinase"/>
    <property type="match status" value="1"/>
</dbReference>
<dbReference type="GO" id="GO:0000045">
    <property type="term" value="P:autophagosome assembly"/>
    <property type="evidence" value="ECO:0007669"/>
    <property type="project" value="TreeGrafter"/>
</dbReference>
<dbReference type="Gene3D" id="3.30.1010.10">
    <property type="entry name" value="Phosphatidylinositol 3-kinase Catalytic Subunit, Chain A, domain 4"/>
    <property type="match status" value="1"/>
</dbReference>
<keyword evidence="4 7" id="KW-0547">Nucleotide-binding</keyword>
<evidence type="ECO:0000259" key="9">
    <source>
        <dbReference type="PROSITE" id="PS51545"/>
    </source>
</evidence>
<keyword evidence="5 7" id="KW-0418">Kinase</keyword>
<dbReference type="CDD" id="cd00896">
    <property type="entry name" value="PI3Kc_III"/>
    <property type="match status" value="1"/>
</dbReference>
<dbReference type="InterPro" id="IPR042236">
    <property type="entry name" value="PI3K_accessory_sf"/>
</dbReference>
<dbReference type="EMBL" id="VCGU01000011">
    <property type="protein sequence ID" value="TRY67190.1"/>
    <property type="molecule type" value="Genomic_DNA"/>
</dbReference>
<dbReference type="GO" id="GO:0034271">
    <property type="term" value="C:phosphatidylinositol 3-kinase complex, class III, type I"/>
    <property type="evidence" value="ECO:0007669"/>
    <property type="project" value="TreeGrafter"/>
</dbReference>
<dbReference type="PIRSF" id="PIRSF000587">
    <property type="entry name" value="PI3K_Vps34"/>
    <property type="match status" value="1"/>
</dbReference>
<dbReference type="PROSITE" id="PS50290">
    <property type="entry name" value="PI3_4_KINASE_3"/>
    <property type="match status" value="1"/>
</dbReference>
<dbReference type="InterPro" id="IPR008290">
    <property type="entry name" value="PI3K_Vps34"/>
</dbReference>
<dbReference type="PANTHER" id="PTHR10048">
    <property type="entry name" value="PHOSPHATIDYLINOSITOL KINASE"/>
    <property type="match status" value="1"/>
</dbReference>
<dbReference type="PROSITE" id="PS00916">
    <property type="entry name" value="PI3_4_KINASE_2"/>
    <property type="match status" value="1"/>
</dbReference>
<dbReference type="GO" id="GO:0048015">
    <property type="term" value="P:phosphatidylinositol-mediated signaling"/>
    <property type="evidence" value="ECO:0007669"/>
    <property type="project" value="TreeGrafter"/>
</dbReference>
<dbReference type="InterPro" id="IPR036940">
    <property type="entry name" value="PI3/4_kinase_cat_sf"/>
</dbReference>
<dbReference type="GO" id="GO:0005768">
    <property type="term" value="C:endosome"/>
    <property type="evidence" value="ECO:0007669"/>
    <property type="project" value="TreeGrafter"/>
</dbReference>
<evidence type="ECO:0000256" key="4">
    <source>
        <dbReference type="ARBA" id="ARBA00022741"/>
    </source>
</evidence>
<dbReference type="GO" id="GO:0000407">
    <property type="term" value="C:phagophore assembly site"/>
    <property type="evidence" value="ECO:0007669"/>
    <property type="project" value="TreeGrafter"/>
</dbReference>
<dbReference type="STRING" id="6832.A0A553NP69"/>
<dbReference type="InterPro" id="IPR011009">
    <property type="entry name" value="Kinase-like_dom_sf"/>
</dbReference>
<reference evidence="10 11" key="1">
    <citation type="journal article" date="2018" name="Nat. Ecol. Evol.">
        <title>Genomic signatures of mitonuclear coevolution across populations of Tigriopus californicus.</title>
        <authorList>
            <person name="Barreto F.S."/>
            <person name="Watson E.T."/>
            <person name="Lima T.G."/>
            <person name="Willett C.S."/>
            <person name="Edmands S."/>
            <person name="Li W."/>
            <person name="Burton R.S."/>
        </authorList>
    </citation>
    <scope>NUCLEOTIDE SEQUENCE [LARGE SCALE GENOMIC DNA]</scope>
    <source>
        <strain evidence="10 11">San Diego</strain>
    </source>
</reference>
<dbReference type="Pfam" id="PF00613">
    <property type="entry name" value="PI3Ka"/>
    <property type="match status" value="1"/>
</dbReference>
<dbReference type="SUPFAM" id="SSF48371">
    <property type="entry name" value="ARM repeat"/>
    <property type="match status" value="1"/>
</dbReference>
<dbReference type="Gene3D" id="1.10.1070.11">
    <property type="entry name" value="Phosphatidylinositol 3-/4-kinase, catalytic domain"/>
    <property type="match status" value="1"/>
</dbReference>
<dbReference type="InterPro" id="IPR057756">
    <property type="entry name" value="PI3-kinase_type3/VPS34_cat"/>
</dbReference>
<dbReference type="OMA" id="ITITICN"/>
<dbReference type="GO" id="GO:0006897">
    <property type="term" value="P:endocytosis"/>
    <property type="evidence" value="ECO:0007669"/>
    <property type="project" value="TreeGrafter"/>
</dbReference>
<evidence type="ECO:0000313" key="10">
    <source>
        <dbReference type="EMBL" id="TRY67190.1"/>
    </source>
</evidence>
<feature type="domain" description="PI3K/PI4K catalytic" evidence="8">
    <location>
        <begin position="363"/>
        <end position="653"/>
    </location>
</feature>
<dbReference type="GO" id="GO:0005524">
    <property type="term" value="F:ATP binding"/>
    <property type="evidence" value="ECO:0007669"/>
    <property type="project" value="UniProtKB-UniRule"/>
</dbReference>
<protein>
    <recommendedName>
        <fullName evidence="2 7">Phosphatidylinositol 3-kinase catalytic subunit type 3</fullName>
        <ecNumber evidence="1 7">2.7.1.137</ecNumber>
    </recommendedName>
</protein>
<dbReference type="GO" id="GO:0005777">
    <property type="term" value="C:peroxisome"/>
    <property type="evidence" value="ECO:0007669"/>
    <property type="project" value="TreeGrafter"/>
</dbReference>
<dbReference type="PROSITE" id="PS51545">
    <property type="entry name" value="PIK_HELICAL"/>
    <property type="match status" value="1"/>
</dbReference>
<keyword evidence="6 7" id="KW-0067">ATP-binding</keyword>
<gene>
    <name evidence="10" type="ORF">TCAL_09234</name>
</gene>
<dbReference type="GO" id="GO:0034272">
    <property type="term" value="C:phosphatidylinositol 3-kinase complex, class III, type II"/>
    <property type="evidence" value="ECO:0007669"/>
    <property type="project" value="TreeGrafter"/>
</dbReference>
<evidence type="ECO:0000256" key="1">
    <source>
        <dbReference type="ARBA" id="ARBA00012073"/>
    </source>
</evidence>
<dbReference type="GO" id="GO:0016303">
    <property type="term" value="F:1-phosphatidylinositol-3-kinase activity"/>
    <property type="evidence" value="ECO:0007669"/>
    <property type="project" value="UniProtKB-UniRule"/>
</dbReference>
<evidence type="ECO:0000259" key="8">
    <source>
        <dbReference type="PROSITE" id="PS50290"/>
    </source>
</evidence>
<dbReference type="EC" id="2.7.1.137" evidence="1 7"/>
<comment type="similarity">
    <text evidence="7">Belongs to the PI3/PI4-kinase family.</text>
</comment>
<evidence type="ECO:0000256" key="2">
    <source>
        <dbReference type="ARBA" id="ARBA00019787"/>
    </source>
</evidence>
<evidence type="ECO:0000256" key="6">
    <source>
        <dbReference type="ARBA" id="ARBA00022840"/>
    </source>
</evidence>
<proteinExistence type="inferred from homology"/>
<organism evidence="10 11">
    <name type="scientific">Tigriopus californicus</name>
    <name type="common">Marine copepod</name>
    <dbReference type="NCBI Taxonomy" id="6832"/>
    <lineage>
        <taxon>Eukaryota</taxon>
        <taxon>Metazoa</taxon>
        <taxon>Ecdysozoa</taxon>
        <taxon>Arthropoda</taxon>
        <taxon>Crustacea</taxon>
        <taxon>Multicrustacea</taxon>
        <taxon>Hexanauplia</taxon>
        <taxon>Copepoda</taxon>
        <taxon>Harpacticoida</taxon>
        <taxon>Harpacticidae</taxon>
        <taxon>Tigriopus</taxon>
    </lineage>
</organism>
<comment type="catalytic activity">
    <reaction evidence="7">
        <text>a 1,2-diacyl-sn-glycero-3-phospho-(1D-myo-inositol) + ATP = a 1,2-diacyl-sn-glycero-3-phospho-(1D-myo-inositol-3-phosphate) + ADP + H(+)</text>
        <dbReference type="Rhea" id="RHEA:12709"/>
        <dbReference type="ChEBI" id="CHEBI:15378"/>
        <dbReference type="ChEBI" id="CHEBI:30616"/>
        <dbReference type="ChEBI" id="CHEBI:57880"/>
        <dbReference type="ChEBI" id="CHEBI:58088"/>
        <dbReference type="ChEBI" id="CHEBI:456216"/>
        <dbReference type="EC" id="2.7.1.137"/>
    </reaction>
</comment>
<evidence type="ECO:0000256" key="5">
    <source>
        <dbReference type="ARBA" id="ARBA00022777"/>
    </source>
</evidence>
<dbReference type="Gene3D" id="1.25.40.70">
    <property type="entry name" value="Phosphatidylinositol 3-kinase, accessory domain (PIK)"/>
    <property type="match status" value="1"/>
</dbReference>
<evidence type="ECO:0000256" key="3">
    <source>
        <dbReference type="ARBA" id="ARBA00022679"/>
    </source>
</evidence>
<keyword evidence="3 7" id="KW-0808">Transferase</keyword>
<dbReference type="PANTHER" id="PTHR10048:SF7">
    <property type="entry name" value="PHOSPHATIDYLINOSITOL 3-KINASE CATALYTIC SUBUNIT TYPE 3"/>
    <property type="match status" value="1"/>
</dbReference>
<dbReference type="InterPro" id="IPR000403">
    <property type="entry name" value="PI3/4_kinase_cat_dom"/>
</dbReference>
<accession>A0A553NP69</accession>
<name>A0A553NP69_TIGCA</name>
<feature type="domain" description="PIK helical" evidence="9">
    <location>
        <begin position="1"/>
        <end position="282"/>
    </location>
</feature>
<dbReference type="Proteomes" id="UP000318571">
    <property type="component" value="Chromosome 4"/>
</dbReference>
<dbReference type="FunFam" id="3.30.1010.10:FF:000002">
    <property type="entry name" value="Phosphatidylinositol 3-kinase catalytic subunit type 3"/>
    <property type="match status" value="1"/>
</dbReference>
<comment type="caution">
    <text evidence="10">The sequence shown here is derived from an EMBL/GenBank/DDBJ whole genome shotgun (WGS) entry which is preliminary data.</text>
</comment>
<dbReference type="AlphaFoldDB" id="A0A553NP69"/>
<dbReference type="SUPFAM" id="SSF56112">
    <property type="entry name" value="Protein kinase-like (PK-like)"/>
    <property type="match status" value="1"/>
</dbReference>
<dbReference type="SMART" id="SM00145">
    <property type="entry name" value="PI3Ka"/>
    <property type="match status" value="1"/>
</dbReference>